<reference evidence="2" key="1">
    <citation type="journal article" date="2019" name="bioRxiv">
        <title>The Genome of the Zebra Mussel, Dreissena polymorpha: A Resource for Invasive Species Research.</title>
        <authorList>
            <person name="McCartney M.A."/>
            <person name="Auch B."/>
            <person name="Kono T."/>
            <person name="Mallez S."/>
            <person name="Zhang Y."/>
            <person name="Obille A."/>
            <person name="Becker A."/>
            <person name="Abrahante J.E."/>
            <person name="Garbe J."/>
            <person name="Badalamenti J.P."/>
            <person name="Herman A."/>
            <person name="Mangelson H."/>
            <person name="Liachko I."/>
            <person name="Sullivan S."/>
            <person name="Sone E.D."/>
            <person name="Koren S."/>
            <person name="Silverstein K.A.T."/>
            <person name="Beckman K.B."/>
            <person name="Gohl D.M."/>
        </authorList>
    </citation>
    <scope>NUCLEOTIDE SEQUENCE</scope>
    <source>
        <strain evidence="2">Duluth1</strain>
        <tissue evidence="2">Whole animal</tissue>
    </source>
</reference>
<name>A0A9D4BFY9_DREPO</name>
<feature type="region of interest" description="Disordered" evidence="1">
    <location>
        <begin position="99"/>
        <end position="120"/>
    </location>
</feature>
<proteinExistence type="predicted"/>
<evidence type="ECO:0000313" key="2">
    <source>
        <dbReference type="EMBL" id="KAH3693334.1"/>
    </source>
</evidence>
<comment type="caution">
    <text evidence="2">The sequence shown here is derived from an EMBL/GenBank/DDBJ whole genome shotgun (WGS) entry which is preliminary data.</text>
</comment>
<dbReference type="EMBL" id="JAIWYP010000017">
    <property type="protein sequence ID" value="KAH3693334.1"/>
    <property type="molecule type" value="Genomic_DNA"/>
</dbReference>
<sequence>MKQTLHTAEKIRSDQMKTFTNSLELIKCDLLECKQFMTNCLNNFNLGVNDLKLTLQPLESAILAVSRRVSSMENILDKTNVFAITAAVQPLEARQNILPCNQNPTENANLSPLSNSGDSQ</sequence>
<evidence type="ECO:0000313" key="3">
    <source>
        <dbReference type="Proteomes" id="UP000828390"/>
    </source>
</evidence>
<dbReference type="AlphaFoldDB" id="A0A9D4BFY9"/>
<accession>A0A9D4BFY9</accession>
<protein>
    <submittedName>
        <fullName evidence="2">Uncharacterized protein</fullName>
    </submittedName>
</protein>
<organism evidence="2 3">
    <name type="scientific">Dreissena polymorpha</name>
    <name type="common">Zebra mussel</name>
    <name type="synonym">Mytilus polymorpha</name>
    <dbReference type="NCBI Taxonomy" id="45954"/>
    <lineage>
        <taxon>Eukaryota</taxon>
        <taxon>Metazoa</taxon>
        <taxon>Spiralia</taxon>
        <taxon>Lophotrochozoa</taxon>
        <taxon>Mollusca</taxon>
        <taxon>Bivalvia</taxon>
        <taxon>Autobranchia</taxon>
        <taxon>Heteroconchia</taxon>
        <taxon>Euheterodonta</taxon>
        <taxon>Imparidentia</taxon>
        <taxon>Neoheterodontei</taxon>
        <taxon>Myida</taxon>
        <taxon>Dreissenoidea</taxon>
        <taxon>Dreissenidae</taxon>
        <taxon>Dreissena</taxon>
    </lineage>
</organism>
<dbReference type="Proteomes" id="UP000828390">
    <property type="component" value="Unassembled WGS sequence"/>
</dbReference>
<evidence type="ECO:0000256" key="1">
    <source>
        <dbReference type="SAM" id="MobiDB-lite"/>
    </source>
</evidence>
<reference evidence="2" key="2">
    <citation type="submission" date="2020-11" db="EMBL/GenBank/DDBJ databases">
        <authorList>
            <person name="McCartney M.A."/>
            <person name="Auch B."/>
            <person name="Kono T."/>
            <person name="Mallez S."/>
            <person name="Becker A."/>
            <person name="Gohl D.M."/>
            <person name="Silverstein K.A.T."/>
            <person name="Koren S."/>
            <person name="Bechman K.B."/>
            <person name="Herman A."/>
            <person name="Abrahante J.E."/>
            <person name="Garbe J."/>
        </authorList>
    </citation>
    <scope>NUCLEOTIDE SEQUENCE</scope>
    <source>
        <strain evidence="2">Duluth1</strain>
        <tissue evidence="2">Whole animal</tissue>
    </source>
</reference>
<gene>
    <name evidence="2" type="ORF">DPMN_192738</name>
</gene>
<keyword evidence="3" id="KW-1185">Reference proteome</keyword>